<gene>
    <name evidence="2" type="ORF">niasHT_010472</name>
    <name evidence="1" type="ORF">niasHT_028465</name>
</gene>
<evidence type="ECO:0000313" key="2">
    <source>
        <dbReference type="EMBL" id="KAL3124631.1"/>
    </source>
</evidence>
<dbReference type="SUPFAM" id="SSF140931">
    <property type="entry name" value="Fic-like"/>
    <property type="match status" value="1"/>
</dbReference>
<evidence type="ECO:0000313" key="1">
    <source>
        <dbReference type="EMBL" id="KAL3104933.1"/>
    </source>
</evidence>
<accession>A0ABD2KQ03</accession>
<dbReference type="AlphaFoldDB" id="A0ABD2KQ03"/>
<name>A0ABD2KQ03_9BILA</name>
<protein>
    <submittedName>
        <fullName evidence="1">Uncharacterized protein</fullName>
    </submittedName>
</protein>
<organism evidence="1 3">
    <name type="scientific">Heterodera trifolii</name>
    <dbReference type="NCBI Taxonomy" id="157864"/>
    <lineage>
        <taxon>Eukaryota</taxon>
        <taxon>Metazoa</taxon>
        <taxon>Ecdysozoa</taxon>
        <taxon>Nematoda</taxon>
        <taxon>Chromadorea</taxon>
        <taxon>Rhabditida</taxon>
        <taxon>Tylenchina</taxon>
        <taxon>Tylenchomorpha</taxon>
        <taxon>Tylenchoidea</taxon>
        <taxon>Heteroderidae</taxon>
        <taxon>Heteroderinae</taxon>
        <taxon>Heterodera</taxon>
    </lineage>
</organism>
<evidence type="ECO:0000313" key="3">
    <source>
        <dbReference type="Proteomes" id="UP001620626"/>
    </source>
</evidence>
<proteinExistence type="predicted"/>
<dbReference type="EMBL" id="JBICBT010000066">
    <property type="protein sequence ID" value="KAL3124631.1"/>
    <property type="molecule type" value="Genomic_DNA"/>
</dbReference>
<dbReference type="EMBL" id="JBICBT010000693">
    <property type="protein sequence ID" value="KAL3104933.1"/>
    <property type="molecule type" value="Genomic_DNA"/>
</dbReference>
<dbReference type="Proteomes" id="UP001620626">
    <property type="component" value="Unassembled WGS sequence"/>
</dbReference>
<keyword evidence="3" id="KW-1185">Reference proteome</keyword>
<dbReference type="InterPro" id="IPR036597">
    <property type="entry name" value="Fido-like_dom_sf"/>
</dbReference>
<sequence>MQRRDEAARRERELAQQMRRYASSEFLADSQYFGILDNLALQREFTLSIISRINQRVLERENQAAAGQMRRYGRMRVGNIELMRGELVGPAMNEFITWLNNSYANNNNIVRLAVEAHNRLVNIFTSIIKNFDKFF</sequence>
<dbReference type="Gene3D" id="1.10.3290.10">
    <property type="entry name" value="Fido-like domain"/>
    <property type="match status" value="1"/>
</dbReference>
<reference evidence="1 3" key="1">
    <citation type="submission" date="2024-10" db="EMBL/GenBank/DDBJ databases">
        <authorList>
            <person name="Kim D."/>
        </authorList>
    </citation>
    <scope>NUCLEOTIDE SEQUENCE [LARGE SCALE GENOMIC DNA]</scope>
    <source>
        <strain evidence="1">BH-2024</strain>
    </source>
</reference>
<comment type="caution">
    <text evidence="1">The sequence shown here is derived from an EMBL/GenBank/DDBJ whole genome shotgun (WGS) entry which is preliminary data.</text>
</comment>